<proteinExistence type="predicted"/>
<reference evidence="2" key="1">
    <citation type="submission" date="2023-08" db="EMBL/GenBank/DDBJ databases">
        <title>Draft sequence of the Babesia gibsoni genome.</title>
        <authorList>
            <person name="Yamagishi J.Y."/>
            <person name="Xuan X.X."/>
        </authorList>
    </citation>
    <scope>NUCLEOTIDE SEQUENCE</scope>
    <source>
        <strain evidence="2">Azabu</strain>
    </source>
</reference>
<comment type="caution">
    <text evidence="2">The sequence shown here is derived from an EMBL/GenBank/DDBJ whole genome shotgun (WGS) entry which is preliminary data.</text>
</comment>
<dbReference type="EMBL" id="JAVEPI010000002">
    <property type="protein sequence ID" value="KAK1443458.1"/>
    <property type="molecule type" value="Genomic_DNA"/>
</dbReference>
<keyword evidence="3" id="KW-1185">Reference proteome</keyword>
<feature type="region of interest" description="Disordered" evidence="1">
    <location>
        <begin position="114"/>
        <end position="136"/>
    </location>
</feature>
<evidence type="ECO:0008006" key="4">
    <source>
        <dbReference type="Google" id="ProtNLM"/>
    </source>
</evidence>
<feature type="compositionally biased region" description="Basic and acidic residues" evidence="1">
    <location>
        <begin position="114"/>
        <end position="123"/>
    </location>
</feature>
<evidence type="ECO:0000256" key="1">
    <source>
        <dbReference type="SAM" id="MobiDB-lite"/>
    </source>
</evidence>
<evidence type="ECO:0000313" key="2">
    <source>
        <dbReference type="EMBL" id="KAK1443458.1"/>
    </source>
</evidence>
<evidence type="ECO:0000313" key="3">
    <source>
        <dbReference type="Proteomes" id="UP001230268"/>
    </source>
</evidence>
<gene>
    <name evidence="2" type="ORF">BgAZ_203340</name>
</gene>
<dbReference type="Proteomes" id="UP001230268">
    <property type="component" value="Unassembled WGS sequence"/>
</dbReference>
<sequence length="312" mass="35034">MEEAQEAPAKPNQLEEDTDRVTRHEIDEITDNLNFGWLSSFDANTELHSAQNKDEYIISNVASQPCISKALEHGAKLSSIVKAKALRLNEATTLELLDVVLKLYRENFKKGDAADAVSEHQSQEVENSGTPADDSAASNSELDFIELSKFFSTKVLSYSSLSWDILPRVASSLLDASNVKKRKRSQQAPAYHVAPTKELATMVEYKETLETQKHTNIVKDRLLQVAKHEPVKFWEFVLDDTPEQGYTVTCLNIYALTFLTVKGFVKYLEGDDGEILIMGTTESNQGCENSQGIVTGLSYDKWLSMLKRYRRA</sequence>
<organism evidence="2 3">
    <name type="scientific">Babesia gibsoni</name>
    <dbReference type="NCBI Taxonomy" id="33632"/>
    <lineage>
        <taxon>Eukaryota</taxon>
        <taxon>Sar</taxon>
        <taxon>Alveolata</taxon>
        <taxon>Apicomplexa</taxon>
        <taxon>Aconoidasida</taxon>
        <taxon>Piroplasmida</taxon>
        <taxon>Babesiidae</taxon>
        <taxon>Babesia</taxon>
    </lineage>
</organism>
<feature type="compositionally biased region" description="Polar residues" evidence="1">
    <location>
        <begin position="124"/>
        <end position="136"/>
    </location>
</feature>
<accession>A0AAD8LL01</accession>
<dbReference type="AlphaFoldDB" id="A0AAD8LL01"/>
<protein>
    <recommendedName>
        <fullName evidence="4">Non-structural maintenance of chromosomes element 4</fullName>
    </recommendedName>
</protein>
<feature type="region of interest" description="Disordered" evidence="1">
    <location>
        <begin position="1"/>
        <end position="21"/>
    </location>
</feature>
<name>A0AAD8LL01_BABGI</name>